<dbReference type="GO" id="GO:0004553">
    <property type="term" value="F:hydrolase activity, hydrolyzing O-glycosyl compounds"/>
    <property type="evidence" value="ECO:0007669"/>
    <property type="project" value="InterPro"/>
</dbReference>
<dbReference type="GO" id="GO:0019867">
    <property type="term" value="C:outer membrane"/>
    <property type="evidence" value="ECO:0007669"/>
    <property type="project" value="InterPro"/>
</dbReference>
<organism evidence="4 5">
    <name type="scientific">Vagococcus elongatus</name>
    <dbReference type="NCBI Taxonomy" id="180344"/>
    <lineage>
        <taxon>Bacteria</taxon>
        <taxon>Bacillati</taxon>
        <taxon>Bacillota</taxon>
        <taxon>Bacilli</taxon>
        <taxon>Lactobacillales</taxon>
        <taxon>Enterococcaceae</taxon>
        <taxon>Vagococcus</taxon>
    </lineage>
</organism>
<accession>A0A430AW24</accession>
<keyword evidence="5" id="KW-1185">Reference proteome</keyword>
<dbReference type="InterPro" id="IPR036908">
    <property type="entry name" value="RlpA-like_sf"/>
</dbReference>
<reference evidence="4 5" key="1">
    <citation type="submission" date="2017-05" db="EMBL/GenBank/DDBJ databases">
        <title>Vagococcus spp. assemblies.</title>
        <authorList>
            <person name="Gulvik C.A."/>
        </authorList>
    </citation>
    <scope>NUCLEOTIDE SEQUENCE [LARGE SCALE GENOMIC DNA]</scope>
    <source>
        <strain evidence="4 5">CCUG 51432</strain>
    </source>
</reference>
<name>A0A430AW24_9ENTE</name>
<comment type="caution">
    <text evidence="4">The sequence shown here is derived from an EMBL/GenBank/DDBJ whole genome shotgun (WGS) entry which is preliminary data.</text>
</comment>
<dbReference type="EMBL" id="NGKA01000008">
    <property type="protein sequence ID" value="RSU12257.1"/>
    <property type="molecule type" value="Genomic_DNA"/>
</dbReference>
<dbReference type="Gene3D" id="2.40.40.10">
    <property type="entry name" value="RlpA-like domain"/>
    <property type="match status" value="1"/>
</dbReference>
<evidence type="ECO:0000313" key="4">
    <source>
        <dbReference type="EMBL" id="RSU12257.1"/>
    </source>
</evidence>
<evidence type="ECO:0000259" key="3">
    <source>
        <dbReference type="Pfam" id="PF06725"/>
    </source>
</evidence>
<dbReference type="GO" id="GO:0009254">
    <property type="term" value="P:peptidoglycan turnover"/>
    <property type="evidence" value="ECO:0007669"/>
    <property type="project" value="InterPro"/>
</dbReference>
<gene>
    <name evidence="4" type="ORF">CBF29_06565</name>
</gene>
<evidence type="ECO:0000313" key="5">
    <source>
        <dbReference type="Proteomes" id="UP000287605"/>
    </source>
</evidence>
<evidence type="ECO:0000256" key="2">
    <source>
        <dbReference type="SAM" id="Coils"/>
    </source>
</evidence>
<evidence type="ECO:0000256" key="1">
    <source>
        <dbReference type="ARBA" id="ARBA00022729"/>
    </source>
</evidence>
<dbReference type="RefSeq" id="WP_126808695.1">
    <property type="nucleotide sequence ID" value="NZ_NGKA01000008.1"/>
</dbReference>
<dbReference type="PANTHER" id="PTHR39160">
    <property type="entry name" value="CELL WALL-BINDING PROTEIN YOCH"/>
    <property type="match status" value="1"/>
</dbReference>
<dbReference type="InterPro" id="IPR010611">
    <property type="entry name" value="3D_dom"/>
</dbReference>
<feature type="coiled-coil region" evidence="2">
    <location>
        <begin position="38"/>
        <end position="93"/>
    </location>
</feature>
<proteinExistence type="predicted"/>
<dbReference type="SUPFAM" id="SSF50685">
    <property type="entry name" value="Barwin-like endoglucanases"/>
    <property type="match status" value="1"/>
</dbReference>
<keyword evidence="1" id="KW-0732">Signal</keyword>
<dbReference type="CDD" id="cd22786">
    <property type="entry name" value="DPBB_YuiC-like"/>
    <property type="match status" value="1"/>
</dbReference>
<keyword evidence="2" id="KW-0175">Coiled coil</keyword>
<protein>
    <recommendedName>
        <fullName evidence="3">3D domain-containing protein</fullName>
    </recommendedName>
</protein>
<dbReference type="AlphaFoldDB" id="A0A430AW24"/>
<sequence>MTNKKLMKRTKLFGGVTLLLLAILAGRLSGSVTNQTKLDTAKADYEQLELKLNKEVKEKTALVKEVEAAQKELEKAKKDAKKADESVEKEVVENVEVDTQAEQVEEQPVQNHEESHNILQQEPEKQFARSGEVTHVMSATAYDGVSLGGVTASGVVINSTGDRVVAVDPNFIPLGTMLEIEGYGIAVAADTGGDIVGNRIDLNMSYEEAIQFGSRPVNVRILS</sequence>
<dbReference type="Proteomes" id="UP000287605">
    <property type="component" value="Unassembled WGS sequence"/>
</dbReference>
<dbReference type="OrthoDB" id="9798935at2"/>
<dbReference type="InterPro" id="IPR051933">
    <property type="entry name" value="Resuscitation_pf_RpfB"/>
</dbReference>
<feature type="domain" description="3D" evidence="3">
    <location>
        <begin position="163"/>
        <end position="222"/>
    </location>
</feature>
<dbReference type="Pfam" id="PF06725">
    <property type="entry name" value="3D"/>
    <property type="match status" value="1"/>
</dbReference>
<dbReference type="PANTHER" id="PTHR39160:SF4">
    <property type="entry name" value="RESUSCITATION-PROMOTING FACTOR RPFB"/>
    <property type="match status" value="1"/>
</dbReference>